<protein>
    <submittedName>
        <fullName evidence="2">DUF1343 domain-containing protein</fullName>
    </submittedName>
</protein>
<proteinExistence type="predicted"/>
<dbReference type="GO" id="GO:0033922">
    <property type="term" value="F:peptidoglycan beta-N-acetylmuramidase activity"/>
    <property type="evidence" value="ECO:0007669"/>
    <property type="project" value="InterPro"/>
</dbReference>
<dbReference type="EMBL" id="SPVI01000133">
    <property type="protein sequence ID" value="TFW37276.1"/>
    <property type="molecule type" value="Genomic_DNA"/>
</dbReference>
<dbReference type="AlphaFoldDB" id="A0A4Y9T6C1"/>
<feature type="non-terminal residue" evidence="2">
    <location>
        <position position="155"/>
    </location>
</feature>
<dbReference type="PANTHER" id="PTHR42915">
    <property type="entry name" value="HYPOTHETICAL 460 KDA PROTEIN IN FEUA-SIGW INTERGENIC REGION [PRECURSOR]"/>
    <property type="match status" value="1"/>
</dbReference>
<dbReference type="Pfam" id="PF07075">
    <property type="entry name" value="NamZ_N"/>
    <property type="match status" value="1"/>
</dbReference>
<name>A0A4Y9T6C1_PSEFL</name>
<organism evidence="2 3">
    <name type="scientific">Pseudomonas fluorescens</name>
    <dbReference type="NCBI Taxonomy" id="294"/>
    <lineage>
        <taxon>Bacteria</taxon>
        <taxon>Pseudomonadati</taxon>
        <taxon>Pseudomonadota</taxon>
        <taxon>Gammaproteobacteria</taxon>
        <taxon>Pseudomonadales</taxon>
        <taxon>Pseudomonadaceae</taxon>
        <taxon>Pseudomonas</taxon>
    </lineage>
</organism>
<comment type="caution">
    <text evidence="2">The sequence shown here is derived from an EMBL/GenBank/DDBJ whole genome shotgun (WGS) entry which is preliminary data.</text>
</comment>
<dbReference type="PANTHER" id="PTHR42915:SF1">
    <property type="entry name" value="PEPTIDOGLYCAN BETA-N-ACETYLMURAMIDASE NAMZ"/>
    <property type="match status" value="1"/>
</dbReference>
<sequence>IGRLMPSALPALHAAARLPTSTGPVQVGIDVLEAQQFAPLAGLRVGLITNRSGFDARGRRTIDVLAHAPGVRLAALFSPEHGLDIDVDERVGDTRDTATGLTVHSLYGATQRFPAQSLRALDALVFDIQDAGVRFFTYETTLGYALEAAAARGIA</sequence>
<dbReference type="Gene3D" id="3.40.50.12170">
    <property type="entry name" value="Uncharacterised protein PF07075, DUF1343"/>
    <property type="match status" value="1"/>
</dbReference>
<feature type="non-terminal residue" evidence="2">
    <location>
        <position position="1"/>
    </location>
</feature>
<dbReference type="InterPro" id="IPR008302">
    <property type="entry name" value="NamZ"/>
</dbReference>
<evidence type="ECO:0000313" key="2">
    <source>
        <dbReference type="EMBL" id="TFW37276.1"/>
    </source>
</evidence>
<gene>
    <name evidence="2" type="ORF">E4T65_29395</name>
</gene>
<dbReference type="InterPro" id="IPR048502">
    <property type="entry name" value="NamZ_N"/>
</dbReference>
<feature type="domain" description="Peptidoglycan beta-N-acetylmuramidase NamZ N-terminal" evidence="1">
    <location>
        <begin position="45"/>
        <end position="154"/>
    </location>
</feature>
<evidence type="ECO:0000259" key="1">
    <source>
        <dbReference type="Pfam" id="PF07075"/>
    </source>
</evidence>
<reference evidence="2 3" key="1">
    <citation type="submission" date="2019-03" db="EMBL/GenBank/DDBJ databases">
        <title>Biocontrol and xenobiotic degradation properties of endophytic Pseudomonas fluorescens strain BRZ63.</title>
        <authorList>
            <person name="Chlebek D.A."/>
            <person name="Pinski A."/>
            <person name="Zur J.P."/>
            <person name="Michalska J."/>
            <person name="Hupert-Kocurek K.T."/>
        </authorList>
    </citation>
    <scope>NUCLEOTIDE SEQUENCE [LARGE SCALE GENOMIC DNA]</scope>
    <source>
        <strain evidence="2 3">BRZ63</strain>
    </source>
</reference>
<accession>A0A4Y9T6C1</accession>
<evidence type="ECO:0000313" key="3">
    <source>
        <dbReference type="Proteomes" id="UP000297322"/>
    </source>
</evidence>
<dbReference type="Proteomes" id="UP000297322">
    <property type="component" value="Unassembled WGS sequence"/>
</dbReference>